<dbReference type="Gene3D" id="2.40.50.1020">
    <property type="entry name" value="LytTr DNA-binding domain"/>
    <property type="match status" value="1"/>
</dbReference>
<feature type="transmembrane region" description="Helical" evidence="1">
    <location>
        <begin position="134"/>
        <end position="154"/>
    </location>
</feature>
<feature type="transmembrane region" description="Helical" evidence="1">
    <location>
        <begin position="108"/>
        <end position="128"/>
    </location>
</feature>
<dbReference type="PANTHER" id="PTHR37299:SF1">
    <property type="entry name" value="STAGE 0 SPORULATION PROTEIN A HOMOLOG"/>
    <property type="match status" value="1"/>
</dbReference>
<gene>
    <name evidence="3" type="ORF">H9911_10370</name>
</gene>
<keyword evidence="1" id="KW-0812">Transmembrane</keyword>
<protein>
    <submittedName>
        <fullName evidence="3">LytTR family transcriptional regulator DNA-binding domain-containing protein</fullName>
    </submittedName>
</protein>
<dbReference type="InterPro" id="IPR046947">
    <property type="entry name" value="LytR-like"/>
</dbReference>
<sequence length="276" mass="31836">MRALNYILKPYETEKIAAVLHTAMEALDIEAEKYYVIDQKDGSIRVPLSSVKYFASDRRTVHAVTTDEEYTFYEKLGNLESQLPDTFVRIHNRYLVHMKYIEAVRQNTAVVGGTVGSLLVLLPILFLFHKGEWYMKVTTAFIVYPAMMALAFLFQDIGQQIWENVFHKPMSDEVQTALFVFTRFLKAPAWYLIYRCVKVWVPRAVRMLTRRMWSVLAVISLSSFTGILITIYQCSGEESYLAWPSCIAVLVTSMGCCYLCTCMAKIVRSDMERETM</sequence>
<organism evidence="3 4">
    <name type="scientific">Candidatus Mediterraneibacter tabaqchaliae</name>
    <dbReference type="NCBI Taxonomy" id="2838689"/>
    <lineage>
        <taxon>Bacteria</taxon>
        <taxon>Bacillati</taxon>
        <taxon>Bacillota</taxon>
        <taxon>Clostridia</taxon>
        <taxon>Lachnospirales</taxon>
        <taxon>Lachnospiraceae</taxon>
        <taxon>Mediterraneibacter</taxon>
    </lineage>
</organism>
<keyword evidence="1" id="KW-0472">Membrane</keyword>
<evidence type="ECO:0000313" key="4">
    <source>
        <dbReference type="Proteomes" id="UP000823897"/>
    </source>
</evidence>
<feature type="domain" description="HTH LytTR-type" evidence="2">
    <location>
        <begin position="40"/>
        <end position="106"/>
    </location>
</feature>
<dbReference type="SMART" id="SM00850">
    <property type="entry name" value="LytTR"/>
    <property type="match status" value="1"/>
</dbReference>
<comment type="caution">
    <text evidence="3">The sequence shown here is derived from an EMBL/GenBank/DDBJ whole genome shotgun (WGS) entry which is preliminary data.</text>
</comment>
<reference evidence="3" key="2">
    <citation type="submission" date="2021-04" db="EMBL/GenBank/DDBJ databases">
        <authorList>
            <person name="Gilroy R."/>
        </authorList>
    </citation>
    <scope>NUCLEOTIDE SEQUENCE</scope>
    <source>
        <strain evidence="3">ChiGjej3B3-11674</strain>
    </source>
</reference>
<dbReference type="Proteomes" id="UP000823897">
    <property type="component" value="Unassembled WGS sequence"/>
</dbReference>
<accession>A0A9D2R3X9</accession>
<dbReference type="Pfam" id="PF04397">
    <property type="entry name" value="LytTR"/>
    <property type="match status" value="1"/>
</dbReference>
<dbReference type="PROSITE" id="PS50930">
    <property type="entry name" value="HTH_LYTTR"/>
    <property type="match status" value="1"/>
</dbReference>
<dbReference type="EMBL" id="DWUV01000197">
    <property type="protein sequence ID" value="HJD34928.1"/>
    <property type="molecule type" value="Genomic_DNA"/>
</dbReference>
<dbReference type="AlphaFoldDB" id="A0A9D2R3X9"/>
<evidence type="ECO:0000256" key="1">
    <source>
        <dbReference type="SAM" id="Phobius"/>
    </source>
</evidence>
<feature type="transmembrane region" description="Helical" evidence="1">
    <location>
        <begin position="240"/>
        <end position="267"/>
    </location>
</feature>
<proteinExistence type="predicted"/>
<dbReference type="PANTHER" id="PTHR37299">
    <property type="entry name" value="TRANSCRIPTIONAL REGULATOR-RELATED"/>
    <property type="match status" value="1"/>
</dbReference>
<name>A0A9D2R3X9_9FIRM</name>
<dbReference type="GO" id="GO:0003677">
    <property type="term" value="F:DNA binding"/>
    <property type="evidence" value="ECO:0007669"/>
    <property type="project" value="UniProtKB-KW"/>
</dbReference>
<keyword evidence="3" id="KW-0238">DNA-binding</keyword>
<feature type="transmembrane region" description="Helical" evidence="1">
    <location>
        <begin position="213"/>
        <end position="234"/>
    </location>
</feature>
<dbReference type="GO" id="GO:0000156">
    <property type="term" value="F:phosphorelay response regulator activity"/>
    <property type="evidence" value="ECO:0007669"/>
    <property type="project" value="InterPro"/>
</dbReference>
<evidence type="ECO:0000259" key="2">
    <source>
        <dbReference type="PROSITE" id="PS50930"/>
    </source>
</evidence>
<reference evidence="3" key="1">
    <citation type="journal article" date="2021" name="PeerJ">
        <title>Extensive microbial diversity within the chicken gut microbiome revealed by metagenomics and culture.</title>
        <authorList>
            <person name="Gilroy R."/>
            <person name="Ravi A."/>
            <person name="Getino M."/>
            <person name="Pursley I."/>
            <person name="Horton D.L."/>
            <person name="Alikhan N.F."/>
            <person name="Baker D."/>
            <person name="Gharbi K."/>
            <person name="Hall N."/>
            <person name="Watson M."/>
            <person name="Adriaenssens E.M."/>
            <person name="Foster-Nyarko E."/>
            <person name="Jarju S."/>
            <person name="Secka A."/>
            <person name="Antonio M."/>
            <person name="Oren A."/>
            <person name="Chaudhuri R.R."/>
            <person name="La Ragione R."/>
            <person name="Hildebrand F."/>
            <person name="Pallen M.J."/>
        </authorList>
    </citation>
    <scope>NUCLEOTIDE SEQUENCE</scope>
    <source>
        <strain evidence="3">ChiGjej3B3-11674</strain>
    </source>
</reference>
<evidence type="ECO:0000313" key="3">
    <source>
        <dbReference type="EMBL" id="HJD34928.1"/>
    </source>
</evidence>
<dbReference type="InterPro" id="IPR007492">
    <property type="entry name" value="LytTR_DNA-bd_dom"/>
</dbReference>
<keyword evidence="1" id="KW-1133">Transmembrane helix</keyword>